<keyword evidence="3" id="KW-0444">Lipid biosynthesis</keyword>
<dbReference type="Gene3D" id="3.30.70.890">
    <property type="entry name" value="GHMP kinase, C-terminal domain"/>
    <property type="match status" value="1"/>
</dbReference>
<comment type="caution">
    <text evidence="10">The sequence shown here is derived from an EMBL/GenBank/DDBJ whole genome shotgun (WGS) entry which is preliminary data.</text>
</comment>
<evidence type="ECO:0000259" key="8">
    <source>
        <dbReference type="Pfam" id="PF18376"/>
    </source>
</evidence>
<dbReference type="RefSeq" id="WP_188745604.1">
    <property type="nucleotide sequence ID" value="NZ_BMIJ01000001.1"/>
</dbReference>
<organism evidence="10 11">
    <name type="scientific">Marinobacterium zhoushanense</name>
    <dbReference type="NCBI Taxonomy" id="1679163"/>
    <lineage>
        <taxon>Bacteria</taxon>
        <taxon>Pseudomonadati</taxon>
        <taxon>Pseudomonadota</taxon>
        <taxon>Gammaproteobacteria</taxon>
        <taxon>Oceanospirillales</taxon>
        <taxon>Oceanospirillaceae</taxon>
        <taxon>Marinobacterium</taxon>
    </lineage>
</organism>
<dbReference type="Proteomes" id="UP000629025">
    <property type="component" value="Unassembled WGS sequence"/>
</dbReference>
<evidence type="ECO:0000256" key="6">
    <source>
        <dbReference type="ARBA" id="ARBA00023098"/>
    </source>
</evidence>
<dbReference type="PIRSF" id="PIRSF015950">
    <property type="entry name" value="Mev_P_decrbx"/>
    <property type="match status" value="1"/>
</dbReference>
<evidence type="ECO:0000256" key="5">
    <source>
        <dbReference type="ARBA" id="ARBA00022840"/>
    </source>
</evidence>
<dbReference type="InterPro" id="IPR020568">
    <property type="entry name" value="Ribosomal_Su5_D2-typ_SF"/>
</dbReference>
<evidence type="ECO:0000259" key="9">
    <source>
        <dbReference type="Pfam" id="PF22700"/>
    </source>
</evidence>
<keyword evidence="11" id="KW-1185">Reference proteome</keyword>
<feature type="domain" description="Diphosphomevalonate decarboxylase-like N-terminal" evidence="9">
    <location>
        <begin position="25"/>
        <end position="177"/>
    </location>
</feature>
<dbReference type="Gene3D" id="3.30.230.10">
    <property type="match status" value="1"/>
</dbReference>
<protein>
    <recommendedName>
        <fullName evidence="2">diphosphomevalonate decarboxylase</fullName>
        <ecNumber evidence="2">4.1.1.33</ecNumber>
    </recommendedName>
</protein>
<gene>
    <name evidence="10" type="ORF">GCM10011352_06000</name>
</gene>
<dbReference type="PANTHER" id="PTHR10977:SF3">
    <property type="entry name" value="DIPHOSPHOMEVALONATE DECARBOXYLASE"/>
    <property type="match status" value="1"/>
</dbReference>
<dbReference type="InterPro" id="IPR053859">
    <property type="entry name" value="MVD-like_N"/>
</dbReference>
<reference evidence="11" key="1">
    <citation type="journal article" date="2019" name="Int. J. Syst. Evol. Microbiol.">
        <title>The Global Catalogue of Microorganisms (GCM) 10K type strain sequencing project: providing services to taxonomists for standard genome sequencing and annotation.</title>
        <authorList>
            <consortium name="The Broad Institute Genomics Platform"/>
            <consortium name="The Broad Institute Genome Sequencing Center for Infectious Disease"/>
            <person name="Wu L."/>
            <person name="Ma J."/>
        </authorList>
    </citation>
    <scope>NUCLEOTIDE SEQUENCE [LARGE SCALE GENOMIC DNA]</scope>
    <source>
        <strain evidence="11">CGMCC 1.15341</strain>
    </source>
</reference>
<keyword evidence="6" id="KW-0443">Lipid metabolism</keyword>
<comment type="similarity">
    <text evidence="1">Belongs to the diphosphomevalonate decarboxylase family.</text>
</comment>
<dbReference type="InterPro" id="IPR041431">
    <property type="entry name" value="Mvd1_C"/>
</dbReference>
<evidence type="ECO:0000313" key="10">
    <source>
        <dbReference type="EMBL" id="GGB82977.1"/>
    </source>
</evidence>
<dbReference type="EC" id="4.1.1.33" evidence="2"/>
<dbReference type="PANTHER" id="PTHR10977">
    <property type="entry name" value="DIPHOSPHOMEVALONATE DECARBOXYLASE"/>
    <property type="match status" value="1"/>
</dbReference>
<dbReference type="InterPro" id="IPR014721">
    <property type="entry name" value="Ribsml_uS5_D2-typ_fold_subgr"/>
</dbReference>
<evidence type="ECO:0000313" key="11">
    <source>
        <dbReference type="Proteomes" id="UP000629025"/>
    </source>
</evidence>
<dbReference type="InterPro" id="IPR005935">
    <property type="entry name" value="Mev_decarb"/>
</dbReference>
<dbReference type="Pfam" id="PF22700">
    <property type="entry name" value="MVD-like_N"/>
    <property type="match status" value="1"/>
</dbReference>
<dbReference type="SUPFAM" id="SSF54211">
    <property type="entry name" value="Ribosomal protein S5 domain 2-like"/>
    <property type="match status" value="1"/>
</dbReference>
<keyword evidence="7" id="KW-0456">Lyase</keyword>
<evidence type="ECO:0000256" key="7">
    <source>
        <dbReference type="ARBA" id="ARBA00023239"/>
    </source>
</evidence>
<keyword evidence="5" id="KW-0067">ATP-binding</keyword>
<feature type="domain" description="Mvd1 C-terminal" evidence="8">
    <location>
        <begin position="199"/>
        <end position="312"/>
    </location>
</feature>
<name>A0ABQ1K292_9GAMM</name>
<sequence>MNRAEIMAGWLPETATPKVSAEHFAPSNIALCKYWGKRDTELNLPVNASLSVSLDQLGSRTRVEPIESVSDEVWLNGMRQPADSRFASRVSAFIDLFRSRHPELAFRVHSVNNIPTAAGLASSASGFAALTKALDDAFGLGLSPTQQSVAARLGSGSACRSLFDGFVEWQMGVREDGLDSHGVRLEQTWPGLCIGLLKVDESEKSVDSRAGMQRTKETAHLYQSWPLQAAADLSRLQQAIETRDFALLGSVAEQNALSMHATMIASWPPLLYWQPGSVAAMQKVWRLRAEGLAVYFTMDAGPNLKLLFEAASRPALEAQFPGLEIVQPFGV</sequence>
<evidence type="ECO:0000256" key="1">
    <source>
        <dbReference type="ARBA" id="ARBA00008831"/>
    </source>
</evidence>
<evidence type="ECO:0000256" key="3">
    <source>
        <dbReference type="ARBA" id="ARBA00022516"/>
    </source>
</evidence>
<dbReference type="NCBIfam" id="TIGR01240">
    <property type="entry name" value="mevDPdecarb"/>
    <property type="match status" value="1"/>
</dbReference>
<proteinExistence type="inferred from homology"/>
<dbReference type="InterPro" id="IPR036554">
    <property type="entry name" value="GHMP_kinase_C_sf"/>
</dbReference>
<keyword evidence="4" id="KW-0547">Nucleotide-binding</keyword>
<dbReference type="Pfam" id="PF18376">
    <property type="entry name" value="MDD_C"/>
    <property type="match status" value="1"/>
</dbReference>
<dbReference type="InterPro" id="IPR029765">
    <property type="entry name" value="Mev_diP_decarb"/>
</dbReference>
<evidence type="ECO:0000256" key="4">
    <source>
        <dbReference type="ARBA" id="ARBA00022741"/>
    </source>
</evidence>
<dbReference type="EMBL" id="BMIJ01000001">
    <property type="protein sequence ID" value="GGB82977.1"/>
    <property type="molecule type" value="Genomic_DNA"/>
</dbReference>
<accession>A0ABQ1K292</accession>
<evidence type="ECO:0000256" key="2">
    <source>
        <dbReference type="ARBA" id="ARBA00012296"/>
    </source>
</evidence>
<dbReference type="SUPFAM" id="SSF55060">
    <property type="entry name" value="GHMP Kinase, C-terminal domain"/>
    <property type="match status" value="1"/>
</dbReference>